<organism evidence="1">
    <name type="scientific">Pithovirus LCDPAC02</name>
    <dbReference type="NCBI Taxonomy" id="2506601"/>
    <lineage>
        <taxon>Viruses</taxon>
        <taxon>Pithoviruses</taxon>
    </lineage>
</organism>
<dbReference type="EMBL" id="MK500300">
    <property type="protein sequence ID" value="QBK84897.1"/>
    <property type="molecule type" value="Genomic_DNA"/>
</dbReference>
<proteinExistence type="predicted"/>
<evidence type="ECO:0000313" key="1">
    <source>
        <dbReference type="EMBL" id="QBK84897.1"/>
    </source>
</evidence>
<protein>
    <submittedName>
        <fullName evidence="1">Uncharacterized protein</fullName>
    </submittedName>
</protein>
<sequence>MINLLCDITEYYSFNDLYFFEFRLINKKINYYIEKQIKRYINYNKIKNLDFENEYLINNYSNFELIKLLKLKLDIEFEFTNNTHFTNFIKENNLQHLDLISKYGIYTNSIMHYQNDMELSKKIYIYSNIIINSKLSDIWNSFDEFKNIIISVANEDTNYLDKVSNKINSYNKSYIFWKCIIIYSLPKQL</sequence>
<name>A0A481YPM2_9VIRU</name>
<accession>A0A481YPM2</accession>
<reference evidence="1" key="1">
    <citation type="journal article" date="2019" name="MBio">
        <title>Virus Genomes from Deep Sea Sediments Expand the Ocean Megavirome and Support Independent Origins of Viral Gigantism.</title>
        <authorList>
            <person name="Backstrom D."/>
            <person name="Yutin N."/>
            <person name="Jorgensen S.L."/>
            <person name="Dharamshi J."/>
            <person name="Homa F."/>
            <person name="Zaremba-Niedwiedzka K."/>
            <person name="Spang A."/>
            <person name="Wolf Y.I."/>
            <person name="Koonin E.V."/>
            <person name="Ettema T.J."/>
        </authorList>
    </citation>
    <scope>NUCLEOTIDE SEQUENCE</scope>
</reference>
<gene>
    <name evidence="1" type="ORF">LCDPAC02_00960</name>
</gene>